<sequence length="114" mass="12116">MESHSTATDLLDKTIDSLTQGPVDSANDTNSNLLDQWIGILNEGENTRDMAGKLSQLKEAAAQSSPDSATIHGLMNEIADDLQQFSSEVGPEGEIPYQLQGLATALRSASEGLQ</sequence>
<dbReference type="Proteomes" id="UP001597116">
    <property type="component" value="Unassembled WGS sequence"/>
</dbReference>
<evidence type="ECO:0000256" key="1">
    <source>
        <dbReference type="SAM" id="MobiDB-lite"/>
    </source>
</evidence>
<dbReference type="EMBL" id="JBHTLP010000002">
    <property type="protein sequence ID" value="MFD1140716.1"/>
    <property type="molecule type" value="Genomic_DNA"/>
</dbReference>
<proteinExistence type="predicted"/>
<protein>
    <submittedName>
        <fullName evidence="2">Uncharacterized protein</fullName>
    </submittedName>
</protein>
<feature type="compositionally biased region" description="Polar residues" evidence="1">
    <location>
        <begin position="16"/>
        <end position="29"/>
    </location>
</feature>
<name>A0ABW3QAF0_9BACT</name>
<keyword evidence="3" id="KW-1185">Reference proteome</keyword>
<feature type="region of interest" description="Disordered" evidence="1">
    <location>
        <begin position="1"/>
        <end position="29"/>
    </location>
</feature>
<dbReference type="RefSeq" id="WP_265989162.1">
    <property type="nucleotide sequence ID" value="NZ_CP110973.1"/>
</dbReference>
<reference evidence="3" key="1">
    <citation type="journal article" date="2019" name="Int. J. Syst. Evol. Microbiol.">
        <title>The Global Catalogue of Microorganisms (GCM) 10K type strain sequencing project: providing services to taxonomists for standard genome sequencing and annotation.</title>
        <authorList>
            <consortium name="The Broad Institute Genomics Platform"/>
            <consortium name="The Broad Institute Genome Sequencing Center for Infectious Disease"/>
            <person name="Wu L."/>
            <person name="Ma J."/>
        </authorList>
    </citation>
    <scope>NUCLEOTIDE SEQUENCE [LARGE SCALE GENOMIC DNA]</scope>
    <source>
        <strain evidence="3">CCUG 55608</strain>
    </source>
</reference>
<accession>A0ABW3QAF0</accession>
<comment type="caution">
    <text evidence="2">The sequence shown here is derived from an EMBL/GenBank/DDBJ whole genome shotgun (WGS) entry which is preliminary data.</text>
</comment>
<evidence type="ECO:0000313" key="2">
    <source>
        <dbReference type="EMBL" id="MFD1140716.1"/>
    </source>
</evidence>
<evidence type="ECO:0000313" key="3">
    <source>
        <dbReference type="Proteomes" id="UP001597116"/>
    </source>
</evidence>
<organism evidence="2 3">
    <name type="scientific">Larkinella insperata</name>
    <dbReference type="NCBI Taxonomy" id="332158"/>
    <lineage>
        <taxon>Bacteria</taxon>
        <taxon>Pseudomonadati</taxon>
        <taxon>Bacteroidota</taxon>
        <taxon>Cytophagia</taxon>
        <taxon>Cytophagales</taxon>
        <taxon>Spirosomataceae</taxon>
        <taxon>Larkinella</taxon>
    </lineage>
</organism>
<gene>
    <name evidence="2" type="ORF">ACFQ4C_06340</name>
</gene>